<dbReference type="SUPFAM" id="SSF53335">
    <property type="entry name" value="S-adenosyl-L-methionine-dependent methyltransferases"/>
    <property type="match status" value="1"/>
</dbReference>
<dbReference type="Pfam" id="PF06080">
    <property type="entry name" value="DUF938"/>
    <property type="match status" value="1"/>
</dbReference>
<dbReference type="Gene3D" id="3.40.50.150">
    <property type="entry name" value="Vaccinia Virus protein VP39"/>
    <property type="match status" value="1"/>
</dbReference>
<keyword evidence="2" id="KW-1185">Reference proteome</keyword>
<protein>
    <recommendedName>
        <fullName evidence="3">Methyltransferase domain-containing protein</fullName>
    </recommendedName>
</protein>
<dbReference type="CDD" id="cd02440">
    <property type="entry name" value="AdoMet_MTases"/>
    <property type="match status" value="1"/>
</dbReference>
<evidence type="ECO:0008006" key="3">
    <source>
        <dbReference type="Google" id="ProtNLM"/>
    </source>
</evidence>
<accession>A0A1H8TLW7</accession>
<dbReference type="RefSeq" id="WP_091643680.1">
    <property type="nucleotide sequence ID" value="NZ_FOEG01000004.1"/>
</dbReference>
<dbReference type="InterPro" id="IPR029063">
    <property type="entry name" value="SAM-dependent_MTases_sf"/>
</dbReference>
<dbReference type="InterPro" id="IPR010342">
    <property type="entry name" value="DUF938"/>
</dbReference>
<dbReference type="PANTHER" id="PTHR20974">
    <property type="entry name" value="UPF0585 PROTEIN CG18661"/>
    <property type="match status" value="1"/>
</dbReference>
<dbReference type="Proteomes" id="UP000199657">
    <property type="component" value="Unassembled WGS sequence"/>
</dbReference>
<proteinExistence type="predicted"/>
<dbReference type="STRING" id="406100.SAMN04488052_104277"/>
<evidence type="ECO:0000313" key="2">
    <source>
        <dbReference type="Proteomes" id="UP000199657"/>
    </source>
</evidence>
<dbReference type="PANTHER" id="PTHR20974:SF0">
    <property type="entry name" value="UPF0585 PROTEIN CG18661"/>
    <property type="match status" value="1"/>
</dbReference>
<dbReference type="AlphaFoldDB" id="A0A1H8TLW7"/>
<sequence>MNADALPWSQACENNKGPILDVVRAWMPASGTVLEIGTGTGQHVVHFARALPGLHWYPTDRPGTLDTATARIRQAGSGTIALPEPLDVLAWPESITGPFDGVFSANTAHIMGWPGVEALFAGVGRVLRPGGRFLLYGPFAYGGEHTAPSNARFHATLQQQDPDSGIRDMDDLLPLAGRHGLRLVDDVAMPANNRTLVWTRE</sequence>
<dbReference type="OrthoDB" id="5563826at2"/>
<evidence type="ECO:0000313" key="1">
    <source>
        <dbReference type="EMBL" id="SEO91468.1"/>
    </source>
</evidence>
<organism evidence="1 2">
    <name type="scientific">Aquisalimonas asiatica</name>
    <dbReference type="NCBI Taxonomy" id="406100"/>
    <lineage>
        <taxon>Bacteria</taxon>
        <taxon>Pseudomonadati</taxon>
        <taxon>Pseudomonadota</taxon>
        <taxon>Gammaproteobacteria</taxon>
        <taxon>Chromatiales</taxon>
        <taxon>Ectothiorhodospiraceae</taxon>
        <taxon>Aquisalimonas</taxon>
    </lineage>
</organism>
<name>A0A1H8TLW7_9GAMM</name>
<reference evidence="1 2" key="1">
    <citation type="submission" date="2016-10" db="EMBL/GenBank/DDBJ databases">
        <authorList>
            <person name="de Groot N.N."/>
        </authorList>
    </citation>
    <scope>NUCLEOTIDE SEQUENCE [LARGE SCALE GENOMIC DNA]</scope>
    <source>
        <strain evidence="1 2">CGMCC 1.6291</strain>
    </source>
</reference>
<gene>
    <name evidence="1" type="ORF">SAMN04488052_104277</name>
</gene>
<dbReference type="EMBL" id="FOEG01000004">
    <property type="protein sequence ID" value="SEO91468.1"/>
    <property type="molecule type" value="Genomic_DNA"/>
</dbReference>